<evidence type="ECO:0000313" key="1">
    <source>
        <dbReference type="EMBL" id="CAK7927350.1"/>
    </source>
</evidence>
<dbReference type="AlphaFoldDB" id="A0AAV1TYM1"/>
<name>A0AAV1TYM1_9STRA</name>
<proteinExistence type="predicted"/>
<reference evidence="1" key="1">
    <citation type="submission" date="2024-01" db="EMBL/GenBank/DDBJ databases">
        <authorList>
            <person name="Webb A."/>
        </authorList>
    </citation>
    <scope>NUCLEOTIDE SEQUENCE</scope>
    <source>
        <strain evidence="1">Pm1</strain>
    </source>
</reference>
<dbReference type="Proteomes" id="UP001162060">
    <property type="component" value="Unassembled WGS sequence"/>
</dbReference>
<evidence type="ECO:0000313" key="2">
    <source>
        <dbReference type="Proteomes" id="UP001162060"/>
    </source>
</evidence>
<gene>
    <name evidence="1" type="ORF">PM001_LOCUS12500</name>
</gene>
<sequence length="40" mass="4881">MDIRERLYLLVKYKGAEEMMTEPHFSPWIAKFDDVVSRMF</sequence>
<dbReference type="EMBL" id="CAKLBY020000109">
    <property type="protein sequence ID" value="CAK7927350.1"/>
    <property type="molecule type" value="Genomic_DNA"/>
</dbReference>
<accession>A0AAV1TYM1</accession>
<protein>
    <submittedName>
        <fullName evidence="1">Uncharacterized protein</fullName>
    </submittedName>
</protein>
<comment type="caution">
    <text evidence="1">The sequence shown here is derived from an EMBL/GenBank/DDBJ whole genome shotgun (WGS) entry which is preliminary data.</text>
</comment>
<organism evidence="1 2">
    <name type="scientific">Peronospora matthiolae</name>
    <dbReference type="NCBI Taxonomy" id="2874970"/>
    <lineage>
        <taxon>Eukaryota</taxon>
        <taxon>Sar</taxon>
        <taxon>Stramenopiles</taxon>
        <taxon>Oomycota</taxon>
        <taxon>Peronosporomycetes</taxon>
        <taxon>Peronosporales</taxon>
        <taxon>Peronosporaceae</taxon>
        <taxon>Peronospora</taxon>
    </lineage>
</organism>